<evidence type="ECO:0000313" key="3">
    <source>
        <dbReference type="Proteomes" id="UP001621418"/>
    </source>
</evidence>
<evidence type="ECO:0000313" key="2">
    <source>
        <dbReference type="EMBL" id="WTY38340.1"/>
    </source>
</evidence>
<dbReference type="Proteomes" id="UP001621418">
    <property type="component" value="Chromosome"/>
</dbReference>
<sequence length="153" mass="17262">MTTEPHPTHDTDLAVVDTTKPNTADPDTDGFAPIIVKVGPGGGRTQRFTGRQVGESRQVTRKAIDTVRVYLTRKGNYLVHRQTSAWSDYNELGDWTEDWKNWRSILGKGEQSWGDYTTEVVDSLDALRPLVSPKVHLMIVDRVQHPLNHDLDV</sequence>
<keyword evidence="3" id="KW-1185">Reference proteome</keyword>
<dbReference type="RefSeq" id="WP_357366665.1">
    <property type="nucleotide sequence ID" value="NZ_CP109527.1"/>
</dbReference>
<organism evidence="2 3">
    <name type="scientific">Nocardia salmonicida</name>
    <dbReference type="NCBI Taxonomy" id="53431"/>
    <lineage>
        <taxon>Bacteria</taxon>
        <taxon>Bacillati</taxon>
        <taxon>Actinomycetota</taxon>
        <taxon>Actinomycetes</taxon>
        <taxon>Mycobacteriales</taxon>
        <taxon>Nocardiaceae</taxon>
        <taxon>Nocardia</taxon>
    </lineage>
</organism>
<dbReference type="NCBIfam" id="TIGR04342">
    <property type="entry name" value="EXLDI"/>
    <property type="match status" value="1"/>
</dbReference>
<feature type="region of interest" description="Disordered" evidence="1">
    <location>
        <begin position="1"/>
        <end position="31"/>
    </location>
</feature>
<gene>
    <name evidence="2" type="ORF">OG308_11125</name>
</gene>
<name>A0ABZ1NEA8_9NOCA</name>
<reference evidence="2 3" key="1">
    <citation type="submission" date="2022-10" db="EMBL/GenBank/DDBJ databases">
        <title>The complete genomes of actinobacterial strains from the NBC collection.</title>
        <authorList>
            <person name="Joergensen T.S."/>
            <person name="Alvarez Arevalo M."/>
            <person name="Sterndorff E.B."/>
            <person name="Faurdal D."/>
            <person name="Vuksanovic O."/>
            <person name="Mourched A.-S."/>
            <person name="Charusanti P."/>
            <person name="Shaw S."/>
            <person name="Blin K."/>
            <person name="Weber T."/>
        </authorList>
    </citation>
    <scope>NUCLEOTIDE SEQUENCE [LARGE SCALE GENOMIC DNA]</scope>
    <source>
        <strain evidence="2 3">NBC_01413</strain>
    </source>
</reference>
<protein>
    <submittedName>
        <fullName evidence="2">EXLDI protein</fullName>
    </submittedName>
</protein>
<dbReference type="InterPro" id="IPR027580">
    <property type="entry name" value="EXLDI"/>
</dbReference>
<accession>A0ABZ1NEA8</accession>
<dbReference type="EMBL" id="CP109527">
    <property type="protein sequence ID" value="WTY38340.1"/>
    <property type="molecule type" value="Genomic_DNA"/>
</dbReference>
<evidence type="ECO:0000256" key="1">
    <source>
        <dbReference type="SAM" id="MobiDB-lite"/>
    </source>
</evidence>
<proteinExistence type="predicted"/>
<feature type="compositionally biased region" description="Basic and acidic residues" evidence="1">
    <location>
        <begin position="1"/>
        <end position="12"/>
    </location>
</feature>